<feature type="coiled-coil region" evidence="8">
    <location>
        <begin position="117"/>
        <end position="144"/>
    </location>
</feature>
<keyword evidence="3 7" id="KW-0999">Mitochondrion inner membrane</keyword>
<dbReference type="EMBL" id="CALNXI010000995">
    <property type="protein sequence ID" value="CAH3150577.1"/>
    <property type="molecule type" value="Genomic_DNA"/>
</dbReference>
<evidence type="ECO:0000256" key="7">
    <source>
        <dbReference type="RuleBase" id="RU363000"/>
    </source>
</evidence>
<evidence type="ECO:0000256" key="6">
    <source>
        <dbReference type="ARBA" id="ARBA00023136"/>
    </source>
</evidence>
<evidence type="ECO:0000313" key="9">
    <source>
        <dbReference type="EMBL" id="CAH3150577.1"/>
    </source>
</evidence>
<dbReference type="PANTHER" id="PTHR15415:SF7">
    <property type="entry name" value="MICOS COMPLEX SUBUNIT MIC60"/>
    <property type="match status" value="1"/>
</dbReference>
<comment type="subcellular location">
    <subcellularLocation>
        <location evidence="7">Mitochondrion inner membrane</location>
        <topology evidence="7">Single-pass membrane protein</topology>
    </subcellularLocation>
</comment>
<reference evidence="9 10" key="1">
    <citation type="submission" date="2022-05" db="EMBL/GenBank/DDBJ databases">
        <authorList>
            <consortium name="Genoscope - CEA"/>
            <person name="William W."/>
        </authorList>
    </citation>
    <scope>NUCLEOTIDE SEQUENCE [LARGE SCALE GENOMIC DNA]</scope>
</reference>
<dbReference type="InterPro" id="IPR019133">
    <property type="entry name" value="MIC60"/>
</dbReference>
<keyword evidence="6" id="KW-0472">Membrane</keyword>
<accession>A0ABN8PUB9</accession>
<protein>
    <recommendedName>
        <fullName evidence="7">MICOS complex subunit MIC60</fullName>
    </recommendedName>
    <alternativeName>
        <fullName evidence="7">Mitofilin</fullName>
    </alternativeName>
</protein>
<comment type="subunit">
    <text evidence="7">Component of the mitochondrial contact site and cristae organizing system (MICOS) complex.</text>
</comment>
<organism evidence="9 10">
    <name type="scientific">Porites evermanni</name>
    <dbReference type="NCBI Taxonomy" id="104178"/>
    <lineage>
        <taxon>Eukaryota</taxon>
        <taxon>Metazoa</taxon>
        <taxon>Cnidaria</taxon>
        <taxon>Anthozoa</taxon>
        <taxon>Hexacorallia</taxon>
        <taxon>Scleractinia</taxon>
        <taxon>Fungiina</taxon>
        <taxon>Poritidae</taxon>
        <taxon>Porites</taxon>
    </lineage>
</organism>
<sequence>MFKKELLDIIPGALSAQTGEGAVEDKNVRAPRVGPMNHLRPSKLGIAIRPLAFQAAKRFCIDLENRSESVLLAYARKRLEQLTKELSNYQAEEQKRLDHSLKVQREEDAKLTELKLKQEAERMMAEFETSLKKKEAELAEVHESTLRQQLRRQAAAYGDHLAEVLRVQAEELGNRHKEDLQQKLNAEKSAFETQLSGALAHLRGVESVVEGRADIEKQNKQSQKLWAACQSLASAIDRGVDRPSPLLAQLTAINDAAADDPLVSQVLKSLPEEAVWSPHNLLLLYSAAKMFHASTTAAHRMKVSFFIFDSFDPVKEGELVDAESADTFDLLARADYYLRHGDLELATRLVNQLRGEPRNVARDWLIEARLLLETRQAANLLTAYAALLGTAGSE</sequence>
<keyword evidence="5 7" id="KW-0496">Mitochondrion</keyword>
<keyword evidence="10" id="KW-1185">Reference proteome</keyword>
<dbReference type="PANTHER" id="PTHR15415">
    <property type="entry name" value="MITOFILIN"/>
    <property type="match status" value="1"/>
</dbReference>
<comment type="similarity">
    <text evidence="1 7">Belongs to the MICOS complex subunit Mic60 family.</text>
</comment>
<evidence type="ECO:0000256" key="5">
    <source>
        <dbReference type="ARBA" id="ARBA00023128"/>
    </source>
</evidence>
<evidence type="ECO:0000256" key="2">
    <source>
        <dbReference type="ARBA" id="ARBA00022692"/>
    </source>
</evidence>
<evidence type="ECO:0000256" key="3">
    <source>
        <dbReference type="ARBA" id="ARBA00022792"/>
    </source>
</evidence>
<comment type="function">
    <text evidence="7">Component of the MICOS complex, a large protein complex of the mitochondrial inner membrane that plays crucial roles in the maintenance of crista junctions, inner membrane architecture, and formation of contact sites to the outer membrane.</text>
</comment>
<evidence type="ECO:0000256" key="8">
    <source>
        <dbReference type="SAM" id="Coils"/>
    </source>
</evidence>
<dbReference type="Pfam" id="PF09731">
    <property type="entry name" value="Mitofilin"/>
    <property type="match status" value="2"/>
</dbReference>
<evidence type="ECO:0000313" key="10">
    <source>
        <dbReference type="Proteomes" id="UP001159427"/>
    </source>
</evidence>
<keyword evidence="4" id="KW-1133">Transmembrane helix</keyword>
<comment type="caution">
    <text evidence="9">The sequence shown here is derived from an EMBL/GenBank/DDBJ whole genome shotgun (WGS) entry which is preliminary data.</text>
</comment>
<name>A0ABN8PUB9_9CNID</name>
<gene>
    <name evidence="9" type="ORF">PEVE_00045309</name>
</gene>
<keyword evidence="8" id="KW-0175">Coiled coil</keyword>
<dbReference type="Proteomes" id="UP001159427">
    <property type="component" value="Unassembled WGS sequence"/>
</dbReference>
<keyword evidence="2 7" id="KW-0812">Transmembrane</keyword>
<evidence type="ECO:0000256" key="4">
    <source>
        <dbReference type="ARBA" id="ARBA00022989"/>
    </source>
</evidence>
<proteinExistence type="inferred from homology"/>
<evidence type="ECO:0000256" key="1">
    <source>
        <dbReference type="ARBA" id="ARBA00010877"/>
    </source>
</evidence>